<dbReference type="PANTHER" id="PTHR33121">
    <property type="entry name" value="CYCLIC DI-GMP PHOSPHODIESTERASE PDEF"/>
    <property type="match status" value="1"/>
</dbReference>
<dbReference type="SUPFAM" id="SSF55073">
    <property type="entry name" value="Nucleotide cyclase"/>
    <property type="match status" value="1"/>
</dbReference>
<keyword evidence="1" id="KW-0472">Membrane</keyword>
<dbReference type="NCBIfam" id="TIGR00254">
    <property type="entry name" value="GGDEF"/>
    <property type="match status" value="1"/>
</dbReference>
<evidence type="ECO:0000259" key="2">
    <source>
        <dbReference type="PROSITE" id="PS50883"/>
    </source>
</evidence>
<keyword evidence="1" id="KW-0812">Transmembrane</keyword>
<feature type="domain" description="EAL" evidence="2">
    <location>
        <begin position="241"/>
        <end position="495"/>
    </location>
</feature>
<dbReference type="Gene3D" id="3.20.20.450">
    <property type="entry name" value="EAL domain"/>
    <property type="match status" value="1"/>
</dbReference>
<gene>
    <name evidence="4" type="ORF">GHY86_21720</name>
</gene>
<dbReference type="CDD" id="cd01949">
    <property type="entry name" value="GGDEF"/>
    <property type="match status" value="1"/>
</dbReference>
<organism evidence="4 5">
    <name type="scientific">Vibrio alginolyticus</name>
    <dbReference type="NCBI Taxonomy" id="663"/>
    <lineage>
        <taxon>Bacteria</taxon>
        <taxon>Pseudomonadati</taxon>
        <taxon>Pseudomonadota</taxon>
        <taxon>Gammaproteobacteria</taxon>
        <taxon>Vibrionales</taxon>
        <taxon>Vibrionaceae</taxon>
        <taxon>Vibrio</taxon>
    </lineage>
</organism>
<evidence type="ECO:0000313" key="5">
    <source>
        <dbReference type="Proteomes" id="UP000714625"/>
    </source>
</evidence>
<dbReference type="InterPro" id="IPR035919">
    <property type="entry name" value="EAL_sf"/>
</dbReference>
<dbReference type="AlphaFoldDB" id="A0AA36XR80"/>
<feature type="transmembrane region" description="Helical" evidence="1">
    <location>
        <begin position="45"/>
        <end position="63"/>
    </location>
</feature>
<keyword evidence="1" id="KW-1133">Transmembrane helix</keyword>
<proteinExistence type="predicted"/>
<name>A0AA36XR80_VIBAL</name>
<dbReference type="SMART" id="SM00267">
    <property type="entry name" value="GGDEF"/>
    <property type="match status" value="1"/>
</dbReference>
<dbReference type="InterPro" id="IPR000160">
    <property type="entry name" value="GGDEF_dom"/>
</dbReference>
<protein>
    <submittedName>
        <fullName evidence="4">Diguanylate cyclase</fullName>
    </submittedName>
</protein>
<dbReference type="RefSeq" id="WP_053307323.1">
    <property type="nucleotide sequence ID" value="NZ_CP046812.1"/>
</dbReference>
<comment type="caution">
    <text evidence="4">The sequence shown here is derived from an EMBL/GenBank/DDBJ whole genome shotgun (WGS) entry which is preliminary data.</text>
</comment>
<dbReference type="SUPFAM" id="SSF141868">
    <property type="entry name" value="EAL domain-like"/>
    <property type="match status" value="1"/>
</dbReference>
<dbReference type="CDD" id="cd01948">
    <property type="entry name" value="EAL"/>
    <property type="match status" value="1"/>
</dbReference>
<dbReference type="PROSITE" id="PS50887">
    <property type="entry name" value="GGDEF"/>
    <property type="match status" value="1"/>
</dbReference>
<sequence>MKKNFLSSAKLVLSYFAFASMWVLFSDKAVELLSNNQQVYTSVQSLKGMLFVVITSFLLWGLIKKNNRYIERANDIDYVTGLHSPYVFFRYLEQKFRNTKKDEHYVLFLLDIDNFKPVSDRIGFVKSNLFLKDIAQSINSSTVSPLFSSRVHSDGFACLIRMESESQVDMHLALIQRQFKQNSKRHGIDLTCSIGVALYPFDGESVKQLMSSAKYALAQAKITKNTIRYHDKELAKHELQRQQMTSDLRNAIREGQIQIVFQPKYCLKDKRVAGVEVLSRWKHPEYGDISPAVFITLAEENNLCSALTELVLKQASKQLRETQLLGRAIQEVSVNLSATELNSIEDMHRIENYLKKDLDFAQYLCLEITETATLNDVEQCASLVKELKKSGVRFSIDDFGVGYTSFAIFNKLDVDEIKIDRSFIRNIAIDYRSRAITSGIVNIAKGFGIQVVAEGVETLEQLCVLEELDCELVQGFYLSRPIPIALLDRKLNNIANVMY</sequence>
<evidence type="ECO:0000313" key="4">
    <source>
        <dbReference type="EMBL" id="EGQ9137742.1"/>
    </source>
</evidence>
<accession>A0AA36XR80</accession>
<feature type="transmembrane region" description="Helical" evidence="1">
    <location>
        <begin position="7"/>
        <end position="25"/>
    </location>
</feature>
<evidence type="ECO:0000259" key="3">
    <source>
        <dbReference type="PROSITE" id="PS50887"/>
    </source>
</evidence>
<evidence type="ECO:0000256" key="1">
    <source>
        <dbReference type="SAM" id="Phobius"/>
    </source>
</evidence>
<dbReference type="Gene3D" id="3.30.70.270">
    <property type="match status" value="1"/>
</dbReference>
<dbReference type="InterPro" id="IPR050706">
    <property type="entry name" value="Cyclic-di-GMP_PDE-like"/>
</dbReference>
<dbReference type="EMBL" id="AAXMUW010000072">
    <property type="protein sequence ID" value="EGQ9137742.1"/>
    <property type="molecule type" value="Genomic_DNA"/>
</dbReference>
<dbReference type="PROSITE" id="PS50883">
    <property type="entry name" value="EAL"/>
    <property type="match status" value="1"/>
</dbReference>
<dbReference type="InterPro" id="IPR043128">
    <property type="entry name" value="Rev_trsase/Diguanyl_cyclase"/>
</dbReference>
<dbReference type="SMART" id="SM00052">
    <property type="entry name" value="EAL"/>
    <property type="match status" value="1"/>
</dbReference>
<feature type="domain" description="GGDEF" evidence="3">
    <location>
        <begin position="103"/>
        <end position="232"/>
    </location>
</feature>
<dbReference type="PANTHER" id="PTHR33121:SF79">
    <property type="entry name" value="CYCLIC DI-GMP PHOSPHODIESTERASE PDED-RELATED"/>
    <property type="match status" value="1"/>
</dbReference>
<dbReference type="Pfam" id="PF00563">
    <property type="entry name" value="EAL"/>
    <property type="match status" value="1"/>
</dbReference>
<dbReference type="InterPro" id="IPR001633">
    <property type="entry name" value="EAL_dom"/>
</dbReference>
<dbReference type="Pfam" id="PF00990">
    <property type="entry name" value="GGDEF"/>
    <property type="match status" value="1"/>
</dbReference>
<dbReference type="GO" id="GO:0071111">
    <property type="term" value="F:cyclic-guanylate-specific phosphodiesterase activity"/>
    <property type="evidence" value="ECO:0007669"/>
    <property type="project" value="InterPro"/>
</dbReference>
<reference evidence="4" key="1">
    <citation type="submission" date="2019-11" db="EMBL/GenBank/DDBJ databases">
        <authorList>
            <consortium name="PulseNet: The National Subtyping Network for Foodborne Disease Surveillance"/>
            <person name="Tarr C.L."/>
            <person name="Trees E."/>
            <person name="Katz L.S."/>
            <person name="Carleton-Romer H.A."/>
            <person name="Stroika S."/>
            <person name="Kucerova Z."/>
            <person name="Roache K.F."/>
            <person name="Sabol A.L."/>
            <person name="Besser J."/>
            <person name="Gerner-Smidt P."/>
        </authorList>
    </citation>
    <scope>NUCLEOTIDE SEQUENCE</scope>
    <source>
        <strain evidence="4">PNUSAV001129</strain>
    </source>
</reference>
<dbReference type="Proteomes" id="UP000714625">
    <property type="component" value="Unassembled WGS sequence"/>
</dbReference>
<dbReference type="InterPro" id="IPR029787">
    <property type="entry name" value="Nucleotide_cyclase"/>
</dbReference>